<gene>
    <name evidence="2" type="ORF">LOTGIDRAFT_169898</name>
</gene>
<evidence type="ECO:0000256" key="1">
    <source>
        <dbReference type="SAM" id="MobiDB-lite"/>
    </source>
</evidence>
<dbReference type="CTD" id="20241258"/>
<name>V3ZEQ4_LOTGI</name>
<feature type="compositionally biased region" description="Low complexity" evidence="1">
    <location>
        <begin position="142"/>
        <end position="162"/>
    </location>
</feature>
<organism evidence="2 3">
    <name type="scientific">Lottia gigantea</name>
    <name type="common">Giant owl limpet</name>
    <dbReference type="NCBI Taxonomy" id="225164"/>
    <lineage>
        <taxon>Eukaryota</taxon>
        <taxon>Metazoa</taxon>
        <taxon>Spiralia</taxon>
        <taxon>Lophotrochozoa</taxon>
        <taxon>Mollusca</taxon>
        <taxon>Gastropoda</taxon>
        <taxon>Patellogastropoda</taxon>
        <taxon>Lottioidea</taxon>
        <taxon>Lottiidae</taxon>
        <taxon>Lottia</taxon>
    </lineage>
</organism>
<feature type="region of interest" description="Disordered" evidence="1">
    <location>
        <begin position="142"/>
        <end position="203"/>
    </location>
</feature>
<dbReference type="KEGG" id="lgi:LOTGIDRAFT_169898"/>
<protein>
    <submittedName>
        <fullName evidence="2">Uncharacterized protein</fullName>
    </submittedName>
</protein>
<proteinExistence type="predicted"/>
<dbReference type="HOGENOM" id="CLU_1350262_0_0_1"/>
<reference evidence="2 3" key="1">
    <citation type="journal article" date="2013" name="Nature">
        <title>Insights into bilaterian evolution from three spiralian genomes.</title>
        <authorList>
            <person name="Simakov O."/>
            <person name="Marletaz F."/>
            <person name="Cho S.J."/>
            <person name="Edsinger-Gonzales E."/>
            <person name="Havlak P."/>
            <person name="Hellsten U."/>
            <person name="Kuo D.H."/>
            <person name="Larsson T."/>
            <person name="Lv J."/>
            <person name="Arendt D."/>
            <person name="Savage R."/>
            <person name="Osoegawa K."/>
            <person name="de Jong P."/>
            <person name="Grimwood J."/>
            <person name="Chapman J.A."/>
            <person name="Shapiro H."/>
            <person name="Aerts A."/>
            <person name="Otillar R.P."/>
            <person name="Terry A.Y."/>
            <person name="Boore J.L."/>
            <person name="Grigoriev I.V."/>
            <person name="Lindberg D.R."/>
            <person name="Seaver E.C."/>
            <person name="Weisblat D.A."/>
            <person name="Putnam N.H."/>
            <person name="Rokhsar D.S."/>
        </authorList>
    </citation>
    <scope>NUCLEOTIDE SEQUENCE [LARGE SCALE GENOMIC DNA]</scope>
</reference>
<dbReference type="Proteomes" id="UP000030746">
    <property type="component" value="Unassembled WGS sequence"/>
</dbReference>
<evidence type="ECO:0000313" key="3">
    <source>
        <dbReference type="Proteomes" id="UP000030746"/>
    </source>
</evidence>
<accession>V3ZEQ4</accession>
<sequence>MSIKGEENWCLICSGSVFGEGVNLLGKDAEKLRTQFHKVLKAPVPKKPPSENVCKRCDRNIRRLADTRGEAAEREIEYMRKTYRKTVQEYNAKAEIRKQKLRKAAEAFMLIKPKESEAEPEKKLSTFASKWKFKAKSSAATTKIPLPVSSGNSSPSRSKPQSGETTPSGELYESNKSLSFKIASNEKKNDTDLAEDNAPSGIE</sequence>
<evidence type="ECO:0000313" key="2">
    <source>
        <dbReference type="EMBL" id="ESO82577.1"/>
    </source>
</evidence>
<keyword evidence="3" id="KW-1185">Reference proteome</keyword>
<feature type="compositionally biased region" description="Polar residues" evidence="1">
    <location>
        <begin position="163"/>
        <end position="178"/>
    </location>
</feature>
<dbReference type="GeneID" id="20241258"/>
<dbReference type="RefSeq" id="XP_009066766.1">
    <property type="nucleotide sequence ID" value="XM_009068518.1"/>
</dbReference>
<dbReference type="EMBL" id="KB203855">
    <property type="protein sequence ID" value="ESO82577.1"/>
    <property type="molecule type" value="Genomic_DNA"/>
</dbReference>
<dbReference type="AlphaFoldDB" id="V3ZEQ4"/>